<reference evidence="1 2" key="1">
    <citation type="journal article" date="2024" name="Front Chem Biol">
        <title>Unveiling the potential of Daldinia eschscholtzii MFLUCC 19-0629 through bioactivity and bioinformatics studies for enhanced sustainable agriculture production.</title>
        <authorList>
            <person name="Brooks S."/>
            <person name="Weaver J.A."/>
            <person name="Klomchit A."/>
            <person name="Alharthi S.A."/>
            <person name="Onlamun T."/>
            <person name="Nurani R."/>
            <person name="Vong T.K."/>
            <person name="Alberti F."/>
            <person name="Greco C."/>
        </authorList>
    </citation>
    <scope>NUCLEOTIDE SEQUENCE [LARGE SCALE GENOMIC DNA]</scope>
    <source>
        <strain evidence="1">MFLUCC 19-0629</strain>
    </source>
</reference>
<dbReference type="EMBL" id="JBANMG010000003">
    <property type="protein sequence ID" value="KAK6955943.1"/>
    <property type="molecule type" value="Genomic_DNA"/>
</dbReference>
<proteinExistence type="predicted"/>
<keyword evidence="2" id="KW-1185">Reference proteome</keyword>
<sequence>MELFATGFNAWRQLQFDNEQDNSGEPRDLESFQSILKEDFIGQYDGCDTIHQYSSTGTHEQLAFPGMGKIVQLVAYETGFAALSHDGRVWTWGDERYSACLGRQVTSSR</sequence>
<accession>A0AAX6MU40</accession>
<name>A0AAX6MU40_9PEZI</name>
<comment type="caution">
    <text evidence="1">The sequence shown here is derived from an EMBL/GenBank/DDBJ whole genome shotgun (WGS) entry which is preliminary data.</text>
</comment>
<gene>
    <name evidence="1" type="ORF">Daesc_003590</name>
</gene>
<dbReference type="Proteomes" id="UP001369815">
    <property type="component" value="Unassembled WGS sequence"/>
</dbReference>
<dbReference type="InterPro" id="IPR009091">
    <property type="entry name" value="RCC1/BLIP-II"/>
</dbReference>
<protein>
    <recommendedName>
        <fullName evidence="3">Regulator of chromosome condensation</fullName>
    </recommendedName>
</protein>
<organism evidence="1 2">
    <name type="scientific">Daldinia eschscholtzii</name>
    <dbReference type="NCBI Taxonomy" id="292717"/>
    <lineage>
        <taxon>Eukaryota</taxon>
        <taxon>Fungi</taxon>
        <taxon>Dikarya</taxon>
        <taxon>Ascomycota</taxon>
        <taxon>Pezizomycotina</taxon>
        <taxon>Sordariomycetes</taxon>
        <taxon>Xylariomycetidae</taxon>
        <taxon>Xylariales</taxon>
        <taxon>Hypoxylaceae</taxon>
        <taxon>Daldinia</taxon>
    </lineage>
</organism>
<evidence type="ECO:0000313" key="1">
    <source>
        <dbReference type="EMBL" id="KAK6955943.1"/>
    </source>
</evidence>
<dbReference type="SUPFAM" id="SSF50985">
    <property type="entry name" value="RCC1/BLIP-II"/>
    <property type="match status" value="1"/>
</dbReference>
<evidence type="ECO:0000313" key="2">
    <source>
        <dbReference type="Proteomes" id="UP001369815"/>
    </source>
</evidence>
<dbReference type="Gene3D" id="2.130.10.30">
    <property type="entry name" value="Regulator of chromosome condensation 1/beta-lactamase-inhibitor protein II"/>
    <property type="match status" value="1"/>
</dbReference>
<dbReference type="AlphaFoldDB" id="A0AAX6MU40"/>
<evidence type="ECO:0008006" key="3">
    <source>
        <dbReference type="Google" id="ProtNLM"/>
    </source>
</evidence>